<feature type="domain" description="YgjP-like metallopeptidase" evidence="2">
    <location>
        <begin position="98"/>
        <end position="161"/>
    </location>
</feature>
<dbReference type="EMBL" id="CP035493">
    <property type="protein sequence ID" value="QAY70217.1"/>
    <property type="molecule type" value="Genomic_DNA"/>
</dbReference>
<reference evidence="3 4" key="1">
    <citation type="submission" date="2019-01" db="EMBL/GenBank/DDBJ databases">
        <title>Genome sequencing of strain FW10M-9.</title>
        <authorList>
            <person name="Heo J."/>
            <person name="Kim S.-J."/>
            <person name="Kim J.-S."/>
            <person name="Hong S.-B."/>
            <person name="Kwon S.-W."/>
        </authorList>
    </citation>
    <scope>NUCLEOTIDE SEQUENCE [LARGE SCALE GENOMIC DNA]</scope>
    <source>
        <strain evidence="3 4">FW10M-9</strain>
    </source>
</reference>
<dbReference type="Proteomes" id="UP000292118">
    <property type="component" value="Chromosome"/>
</dbReference>
<evidence type="ECO:0000259" key="2">
    <source>
        <dbReference type="Pfam" id="PF01863"/>
    </source>
</evidence>
<dbReference type="RefSeq" id="WP_129187743.1">
    <property type="nucleotide sequence ID" value="NZ_CP035493.1"/>
</dbReference>
<dbReference type="AlphaFoldDB" id="A0A4P6FA07"/>
<sequence length="175" mass="19874">MAHDAPTSPATSVEVRRSRRRTATVSAYRDGDRTIVAIPARFSRAQEQEWVAKMVARLEDKERRRRPSDVELSERAAELSERYLDGRARPSSVRWSGNQGRRWGSCTVGDGSIRISDRLRGMPSWVLDYVLLHELAHLLHAGHGPEFWRLLEAYPRTERAKGFLEGVTFSSEDAG</sequence>
<feature type="region of interest" description="Disordered" evidence="1">
    <location>
        <begin position="1"/>
        <end position="24"/>
    </location>
</feature>
<evidence type="ECO:0000313" key="4">
    <source>
        <dbReference type="Proteomes" id="UP000292118"/>
    </source>
</evidence>
<evidence type="ECO:0000313" key="3">
    <source>
        <dbReference type="EMBL" id="QAY70217.1"/>
    </source>
</evidence>
<organism evidence="3 4">
    <name type="scientific">Xylanimonas protaetiae</name>
    <dbReference type="NCBI Taxonomy" id="2509457"/>
    <lineage>
        <taxon>Bacteria</taxon>
        <taxon>Bacillati</taxon>
        <taxon>Actinomycetota</taxon>
        <taxon>Actinomycetes</taxon>
        <taxon>Micrococcales</taxon>
        <taxon>Promicromonosporaceae</taxon>
        <taxon>Xylanimonas</taxon>
    </lineage>
</organism>
<dbReference type="PANTHER" id="PTHR30399">
    <property type="entry name" value="UNCHARACTERIZED PROTEIN YGJP"/>
    <property type="match status" value="1"/>
</dbReference>
<dbReference type="InterPro" id="IPR002725">
    <property type="entry name" value="YgjP-like_metallopeptidase"/>
</dbReference>
<evidence type="ECO:0000256" key="1">
    <source>
        <dbReference type="SAM" id="MobiDB-lite"/>
    </source>
</evidence>
<accession>A0A4P6FA07</accession>
<dbReference type="KEGG" id="xya:ET471_09365"/>
<name>A0A4P6FA07_9MICO</name>
<proteinExistence type="predicted"/>
<keyword evidence="4" id="KW-1185">Reference proteome</keyword>
<protein>
    <submittedName>
        <fullName evidence="3">M48 family peptidase</fullName>
    </submittedName>
</protein>
<dbReference type="CDD" id="cd07344">
    <property type="entry name" value="M48_yhfN_like"/>
    <property type="match status" value="1"/>
</dbReference>
<dbReference type="OrthoDB" id="9811177at2"/>
<gene>
    <name evidence="3" type="ORF">ET471_09365</name>
</gene>
<dbReference type="Gene3D" id="3.30.2010.10">
    <property type="entry name" value="Metalloproteases ('zincins'), catalytic domain"/>
    <property type="match status" value="1"/>
</dbReference>
<dbReference type="Pfam" id="PF01863">
    <property type="entry name" value="YgjP-like"/>
    <property type="match status" value="1"/>
</dbReference>
<dbReference type="InterPro" id="IPR053136">
    <property type="entry name" value="UTP_pyrophosphatase-like"/>
</dbReference>
<dbReference type="PANTHER" id="PTHR30399:SF1">
    <property type="entry name" value="UTP PYROPHOSPHATASE"/>
    <property type="match status" value="1"/>
</dbReference>